<evidence type="ECO:0000256" key="2">
    <source>
        <dbReference type="SAM" id="Phobius"/>
    </source>
</evidence>
<feature type="chain" id="PRO_5045565427" evidence="3">
    <location>
        <begin position="26"/>
        <end position="327"/>
    </location>
</feature>
<feature type="compositionally biased region" description="Low complexity" evidence="1">
    <location>
        <begin position="133"/>
        <end position="144"/>
    </location>
</feature>
<feature type="signal peptide" evidence="3">
    <location>
        <begin position="1"/>
        <end position="25"/>
    </location>
</feature>
<reference evidence="4 5" key="1">
    <citation type="submission" date="2021-06" db="EMBL/GenBank/DDBJ databases">
        <title>Actinoplanes lichenicola sp. nov., and Actinoplanes ovalisporus sp. nov., isolated from lichen in Thailand.</title>
        <authorList>
            <person name="Saeng-In P."/>
            <person name="Kanchanasin P."/>
            <person name="Yuki M."/>
            <person name="Kudo T."/>
            <person name="Ohkuma M."/>
            <person name="Phongsopitanun W."/>
            <person name="Tanasupawat S."/>
        </authorList>
    </citation>
    <scope>NUCLEOTIDE SEQUENCE [LARGE SCALE GENOMIC DNA]</scope>
    <source>
        <strain evidence="4 5">NBRC 110975</strain>
    </source>
</reference>
<dbReference type="EMBL" id="JAHKKG010000022">
    <property type="protein sequence ID" value="MBU2670673.1"/>
    <property type="molecule type" value="Genomic_DNA"/>
</dbReference>
<keyword evidence="2" id="KW-0812">Transmembrane</keyword>
<dbReference type="Proteomes" id="UP001519654">
    <property type="component" value="Unassembled WGS sequence"/>
</dbReference>
<keyword evidence="5" id="KW-1185">Reference proteome</keyword>
<protein>
    <submittedName>
        <fullName evidence="4">Uncharacterized protein</fullName>
    </submittedName>
</protein>
<sequence length="327" mass="32646">MRPSLLLLAIATAGLIIAPAAPAFAAAPCSAADSATYRHTFDGNSGQTTISPVRPLCDGQKQSFALIAYTAGTANAGQFVYSTDRATITSTTRSVTLDVVVPPCYAQVDAVFGSELVDEATSSDNPYGSRTLGAAGSRSAGPPAHYRGGSSDCTPAPKVAFTSACDGSYTATLSNAANANVSAAFLVAGRLLRLAPGRSTTVDGVKGGSLTIRDSAFTSYVGTWRPPAIGCTTVTTPPASAVPTTQLAAPLPPSVPGLASVPATAAATTDAPGLVYAAPTTTAAPAPATTKKGMSMGSIIAIAFGLVLIGGGAILLTRVIKAIREPV</sequence>
<gene>
    <name evidence="4" type="ORF">KOI35_44955</name>
</gene>
<keyword evidence="2" id="KW-1133">Transmembrane helix</keyword>
<feature type="transmembrane region" description="Helical" evidence="2">
    <location>
        <begin position="296"/>
        <end position="316"/>
    </location>
</feature>
<comment type="caution">
    <text evidence="4">The sequence shown here is derived from an EMBL/GenBank/DDBJ whole genome shotgun (WGS) entry which is preliminary data.</text>
</comment>
<name>A0ABS5Z4R0_9ACTN</name>
<evidence type="ECO:0000256" key="3">
    <source>
        <dbReference type="SAM" id="SignalP"/>
    </source>
</evidence>
<evidence type="ECO:0000313" key="5">
    <source>
        <dbReference type="Proteomes" id="UP001519654"/>
    </source>
</evidence>
<dbReference type="RefSeq" id="WP_215795905.1">
    <property type="nucleotide sequence ID" value="NZ_JAHKKG010000022.1"/>
</dbReference>
<evidence type="ECO:0000256" key="1">
    <source>
        <dbReference type="SAM" id="MobiDB-lite"/>
    </source>
</evidence>
<organism evidence="4 5">
    <name type="scientific">Paractinoplanes bogorensis</name>
    <dbReference type="NCBI Taxonomy" id="1610840"/>
    <lineage>
        <taxon>Bacteria</taxon>
        <taxon>Bacillati</taxon>
        <taxon>Actinomycetota</taxon>
        <taxon>Actinomycetes</taxon>
        <taxon>Micromonosporales</taxon>
        <taxon>Micromonosporaceae</taxon>
        <taxon>Paractinoplanes</taxon>
    </lineage>
</organism>
<evidence type="ECO:0000313" key="4">
    <source>
        <dbReference type="EMBL" id="MBU2670673.1"/>
    </source>
</evidence>
<keyword evidence="2" id="KW-0472">Membrane</keyword>
<feature type="region of interest" description="Disordered" evidence="1">
    <location>
        <begin position="119"/>
        <end position="151"/>
    </location>
</feature>
<keyword evidence="3" id="KW-0732">Signal</keyword>
<accession>A0ABS5Z4R0</accession>
<proteinExistence type="predicted"/>